<name>A0A974SHW0_9HYPH</name>
<dbReference type="AlphaFoldDB" id="A0A974SHW0"/>
<dbReference type="NCBIfam" id="TIGR01965">
    <property type="entry name" value="VCBS_repeat"/>
    <property type="match status" value="1"/>
</dbReference>
<dbReference type="KEGG" id="xdi:EZH22_21125"/>
<reference evidence="2 3" key="1">
    <citation type="submission" date="2020-10" db="EMBL/GenBank/DDBJ databases">
        <title>Degradation of 1,4-Dioxane by Xanthobacter sp. YN2, via a Novel Group-2 Soluble Di-Iron Monooxygenase.</title>
        <authorList>
            <person name="Ma F."/>
            <person name="Wang Y."/>
            <person name="Yang J."/>
            <person name="Guo H."/>
            <person name="Su D."/>
            <person name="Yu L."/>
        </authorList>
    </citation>
    <scope>NUCLEOTIDE SEQUENCE [LARGE SCALE GENOMIC DNA]</scope>
    <source>
        <strain evidence="2 3">YN2</strain>
    </source>
</reference>
<dbReference type="InterPro" id="IPR011042">
    <property type="entry name" value="6-blade_b-propeller_TolB-like"/>
</dbReference>
<evidence type="ECO:0000256" key="1">
    <source>
        <dbReference type="ARBA" id="ARBA00009820"/>
    </source>
</evidence>
<evidence type="ECO:0000313" key="2">
    <source>
        <dbReference type="EMBL" id="QRG05544.1"/>
    </source>
</evidence>
<sequence>MATKKSPFSGLDRNKTLAENTVNAAPVVLDSNVKVASPDGTGFSHGALNVSLAGATYDDHLSIAEVGGITLGTDSSDRTIAFYEGEQIGTVIAGPGGLTVLLGEPVDDAAMTALARAVAYSYTGDTPPTTPRTVTFRADQDEATGSIVSTMKLKLKAEADAPAVSNFGPVSSHTPAAAGAGVVIDGDMSVVDPDGIGFKGGKLVVHMDGAMAEDNFYLSPGPFSITGNKLYLDGKVVGSVSGTGAAGRDLAITFKGNAAISDGQMTALAEQVSYRSTAPVSDSASRHVTFTFTDAQKASTSAQVTLTFDNEAPAFLASGPSGGMSLVSVGFRGQGGDRGSEHPVVSPDGNKVAFRSYASNLADAPTPMPQASGQIFVKDLETGSVTLVSSNSAGAVGNSGPADTIVFSADSTKVAFVSTASDLVDGDTNEATDIFVKDLATGTTSRISADAAGGQANSWSHTPVFSADGTKIAFVSGASNLVAGDTNGRADLFIKDLATGEMTRISSDGAGAGFAGSPANAVFSPDGSKIAFIAFAGEVTPGILSPSSVYVKDLDTGEVALVSGLSSPENVVLFSPDGTKVAFLSDPWSVIPGAPHSSAQLFVKDLATGELTLVSADATGVMGNGLTSGSFAFSPDGTRMVFTSASSNLVPGDSEGLSDIFIKDLITGAITRVAQSSTGQSFNPTFSPDGAYLVFASGASNLVAGDNNGQADVFMLPLAASSVTSSTLTEDAAKTTLTAIGTLYYADRDTGDTHSVVVAPASDTLGTVTAKVVSDRDGAGAVVWTYTVDEAKVEPLSAGETRTETFTLILSDGYGGTASQDVTVALSGSGEASPRSQLSPVRRRIRGFPRGITAIYGRPSPRASWGHTMNSGAFSLCSRRGFQPSAARIRREDKQRRLRTLAGEVWPGRARISSQASQNPWTPSWTISRIL</sequence>
<evidence type="ECO:0000313" key="3">
    <source>
        <dbReference type="Proteomes" id="UP000596427"/>
    </source>
</evidence>
<accession>A0A974SHW0</accession>
<comment type="similarity">
    <text evidence="1">Belongs to the TolB family.</text>
</comment>
<dbReference type="Proteomes" id="UP000596427">
    <property type="component" value="Chromosome"/>
</dbReference>
<dbReference type="SUPFAM" id="SSF82171">
    <property type="entry name" value="DPP6 N-terminal domain-like"/>
    <property type="match status" value="1"/>
</dbReference>
<dbReference type="Gene3D" id="2.120.10.30">
    <property type="entry name" value="TolB, C-terminal domain"/>
    <property type="match status" value="2"/>
</dbReference>
<protein>
    <submittedName>
        <fullName evidence="2">PD40 domain-containing protein</fullName>
    </submittedName>
</protein>
<dbReference type="Pfam" id="PF07676">
    <property type="entry name" value="PD40"/>
    <property type="match status" value="5"/>
</dbReference>
<dbReference type="PANTHER" id="PTHR36842:SF1">
    <property type="entry name" value="PROTEIN TOLB"/>
    <property type="match status" value="1"/>
</dbReference>
<keyword evidence="3" id="KW-1185">Reference proteome</keyword>
<dbReference type="InterPro" id="IPR011659">
    <property type="entry name" value="WD40"/>
</dbReference>
<proteinExistence type="inferred from homology"/>
<dbReference type="InterPro" id="IPR010221">
    <property type="entry name" value="VCBS_dom"/>
</dbReference>
<dbReference type="PANTHER" id="PTHR36842">
    <property type="entry name" value="PROTEIN TOLB HOMOLOG"/>
    <property type="match status" value="1"/>
</dbReference>
<organism evidence="2 3">
    <name type="scientific">Xanthobacter dioxanivorans</name>
    <dbReference type="NCBI Taxonomy" id="2528964"/>
    <lineage>
        <taxon>Bacteria</taxon>
        <taxon>Pseudomonadati</taxon>
        <taxon>Pseudomonadota</taxon>
        <taxon>Alphaproteobacteria</taxon>
        <taxon>Hyphomicrobiales</taxon>
        <taxon>Xanthobacteraceae</taxon>
        <taxon>Xanthobacter</taxon>
    </lineage>
</organism>
<dbReference type="EMBL" id="CP063362">
    <property type="protein sequence ID" value="QRG05544.1"/>
    <property type="molecule type" value="Genomic_DNA"/>
</dbReference>
<gene>
    <name evidence="2" type="ORF">EZH22_21125</name>
</gene>
<dbReference type="RefSeq" id="WP_203192410.1">
    <property type="nucleotide sequence ID" value="NZ_CP063362.1"/>
</dbReference>